<keyword evidence="4" id="KW-0732">Signal</keyword>
<dbReference type="InterPro" id="IPR014756">
    <property type="entry name" value="Ig_E-set"/>
</dbReference>
<evidence type="ECO:0000313" key="7">
    <source>
        <dbReference type="Proteomes" id="UP001292094"/>
    </source>
</evidence>
<reference evidence="6" key="1">
    <citation type="submission" date="2023-11" db="EMBL/GenBank/DDBJ databases">
        <title>Genome assemblies of two species of porcelain crab, Petrolisthes cinctipes and Petrolisthes manimaculis (Anomura: Porcellanidae).</title>
        <authorList>
            <person name="Angst P."/>
        </authorList>
    </citation>
    <scope>NUCLEOTIDE SEQUENCE</scope>
    <source>
        <strain evidence="6">PB745_02</strain>
        <tissue evidence="6">Gill</tissue>
    </source>
</reference>
<dbReference type="InterPro" id="IPR003172">
    <property type="entry name" value="ML_dom"/>
</dbReference>
<protein>
    <recommendedName>
        <fullName evidence="5">MD-2-related lipid-recognition domain-containing protein</fullName>
    </recommendedName>
</protein>
<feature type="domain" description="MD-2-related lipid-recognition" evidence="5">
    <location>
        <begin position="28"/>
        <end position="149"/>
    </location>
</feature>
<comment type="subcellular location">
    <subcellularLocation>
        <location evidence="1">Secreted</location>
    </subcellularLocation>
</comment>
<comment type="similarity">
    <text evidence="2">Belongs to the NPC2 family.</text>
</comment>
<dbReference type="GO" id="GO:0032934">
    <property type="term" value="F:sterol binding"/>
    <property type="evidence" value="ECO:0007669"/>
    <property type="project" value="InterPro"/>
</dbReference>
<dbReference type="Pfam" id="PF02221">
    <property type="entry name" value="E1_DerP2_DerF2"/>
    <property type="match status" value="1"/>
</dbReference>
<dbReference type="FunFam" id="2.60.40.770:FF:000001">
    <property type="entry name" value="NPC intracellular cholesterol transporter 2"/>
    <property type="match status" value="1"/>
</dbReference>
<dbReference type="GO" id="GO:0005576">
    <property type="term" value="C:extracellular region"/>
    <property type="evidence" value="ECO:0007669"/>
    <property type="project" value="UniProtKB-SubCell"/>
</dbReference>
<dbReference type="AlphaFoldDB" id="A0AAE1U3S3"/>
<dbReference type="SUPFAM" id="SSF81296">
    <property type="entry name" value="E set domains"/>
    <property type="match status" value="1"/>
</dbReference>
<sequence length="152" mass="16916">MMKMVKELVYWWMCLGVLCCVVIDGTVVTDCGSVARVDRVDIEGCIIPPCVVTRPDIQDVNITFTPDYQVESFSSVLDAYFGDAHYPWPGPGGCDLLTEGGSCPLLAGHTYHFHSIMPVLSIYPELSVVVTWFLEDENNKPLVCIRFPVIIL</sequence>
<evidence type="ECO:0000256" key="4">
    <source>
        <dbReference type="SAM" id="SignalP"/>
    </source>
</evidence>
<dbReference type="EMBL" id="JAWZYT010002331">
    <property type="protein sequence ID" value="KAK4305105.1"/>
    <property type="molecule type" value="Genomic_DNA"/>
</dbReference>
<dbReference type="PANTHER" id="PTHR11306">
    <property type="entry name" value="NIEMANN PICK TYPE C2 PROTEIN NPC2-RELATED"/>
    <property type="match status" value="1"/>
</dbReference>
<dbReference type="PANTHER" id="PTHR11306:SF68">
    <property type="entry name" value="NPC INTRACELLULAR CHOLESTEROL TRANSPORTER 2"/>
    <property type="match status" value="1"/>
</dbReference>
<evidence type="ECO:0000313" key="6">
    <source>
        <dbReference type="EMBL" id="KAK4305105.1"/>
    </source>
</evidence>
<dbReference type="Proteomes" id="UP001292094">
    <property type="component" value="Unassembled WGS sequence"/>
</dbReference>
<evidence type="ECO:0000256" key="2">
    <source>
        <dbReference type="ARBA" id="ARBA00006370"/>
    </source>
</evidence>
<dbReference type="InterPro" id="IPR039670">
    <property type="entry name" value="NPC2-like"/>
</dbReference>
<accession>A0AAE1U3S3</accession>
<dbReference type="Gene3D" id="2.60.40.770">
    <property type="match status" value="1"/>
</dbReference>
<organism evidence="6 7">
    <name type="scientific">Petrolisthes manimaculis</name>
    <dbReference type="NCBI Taxonomy" id="1843537"/>
    <lineage>
        <taxon>Eukaryota</taxon>
        <taxon>Metazoa</taxon>
        <taxon>Ecdysozoa</taxon>
        <taxon>Arthropoda</taxon>
        <taxon>Crustacea</taxon>
        <taxon>Multicrustacea</taxon>
        <taxon>Malacostraca</taxon>
        <taxon>Eumalacostraca</taxon>
        <taxon>Eucarida</taxon>
        <taxon>Decapoda</taxon>
        <taxon>Pleocyemata</taxon>
        <taxon>Anomura</taxon>
        <taxon>Galatheoidea</taxon>
        <taxon>Porcellanidae</taxon>
        <taxon>Petrolisthes</taxon>
    </lineage>
</organism>
<keyword evidence="3" id="KW-0964">Secreted</keyword>
<feature type="signal peptide" evidence="4">
    <location>
        <begin position="1"/>
        <end position="19"/>
    </location>
</feature>
<dbReference type="GO" id="GO:0015918">
    <property type="term" value="P:sterol transport"/>
    <property type="evidence" value="ECO:0007669"/>
    <property type="project" value="InterPro"/>
</dbReference>
<feature type="chain" id="PRO_5042272334" description="MD-2-related lipid-recognition domain-containing protein" evidence="4">
    <location>
        <begin position="20"/>
        <end position="152"/>
    </location>
</feature>
<name>A0AAE1U3S3_9EUCA</name>
<keyword evidence="7" id="KW-1185">Reference proteome</keyword>
<evidence type="ECO:0000256" key="1">
    <source>
        <dbReference type="ARBA" id="ARBA00004613"/>
    </source>
</evidence>
<comment type="caution">
    <text evidence="6">The sequence shown here is derived from an EMBL/GenBank/DDBJ whole genome shotgun (WGS) entry which is preliminary data.</text>
</comment>
<gene>
    <name evidence="6" type="ORF">Pmani_022981</name>
</gene>
<dbReference type="SMART" id="SM00737">
    <property type="entry name" value="ML"/>
    <property type="match status" value="1"/>
</dbReference>
<proteinExistence type="inferred from homology"/>
<evidence type="ECO:0000259" key="5">
    <source>
        <dbReference type="SMART" id="SM00737"/>
    </source>
</evidence>
<evidence type="ECO:0000256" key="3">
    <source>
        <dbReference type="ARBA" id="ARBA00022525"/>
    </source>
</evidence>